<dbReference type="EMBL" id="BAABHD010000084">
    <property type="protein sequence ID" value="GAA4471141.1"/>
    <property type="molecule type" value="Genomic_DNA"/>
</dbReference>
<dbReference type="PANTHER" id="PTHR22990">
    <property type="entry name" value="F-BOX ONLY PROTEIN"/>
    <property type="match status" value="1"/>
</dbReference>
<evidence type="ECO:0000259" key="4">
    <source>
        <dbReference type="SMART" id="SM00722"/>
    </source>
</evidence>
<dbReference type="NCBIfam" id="TIGR03804">
    <property type="entry name" value="para_beta_helix"/>
    <property type="match status" value="2"/>
</dbReference>
<feature type="domain" description="Carbohydrate-binding/sugar hydrolysis" evidence="4">
    <location>
        <begin position="36"/>
        <end position="183"/>
    </location>
</feature>
<organism evidence="5 6">
    <name type="scientific">Nibrella saemangeumensis</name>
    <dbReference type="NCBI Taxonomy" id="1084526"/>
    <lineage>
        <taxon>Bacteria</taxon>
        <taxon>Pseudomonadati</taxon>
        <taxon>Bacteroidota</taxon>
        <taxon>Cytophagia</taxon>
        <taxon>Cytophagales</taxon>
        <taxon>Spirosomataceae</taxon>
        <taxon>Nibrella</taxon>
    </lineage>
</organism>
<keyword evidence="6" id="KW-1185">Reference proteome</keyword>
<keyword evidence="3" id="KW-0833">Ubl conjugation pathway</keyword>
<dbReference type="SUPFAM" id="SSF51126">
    <property type="entry name" value="Pectin lyase-like"/>
    <property type="match status" value="1"/>
</dbReference>
<sequence>MRILLLILLPFMSLARTIHVGPKQPVKTVQQALTQAAAGDTVLIHPGVYRERGLVVDKPLTILGQGYPVLDGQYKGEIFTVQSSDVTIQGLHLQNVGMVSTIDWAAVKVLEVQRVRVLSNRIRNAYFGVYLSASTNCLVQGNDIAGNPKEEQNTGNGVHAWKCDNIKINNNQISGHRDGIYFEFVTNSTIQRNLSRQNIRYGLHFMFSHRNAYYYNTFRDNGAGVAVMYTKFVTMRHNVFEHNWGGAAYGMLLKDISDSEIEQNIFRTNTIGIHMEGTSRINIKRNQFTENGWGVRIQASCNDNTFTGNTFTSNTFDVATNGNTVLNTFVRNYWDKYEGYDLNKDRIGDVPYHPVSLYSMIIEQMPYGVMLMRSFIVTLLDRAEKVIPSLTPEALVDSQPLMNPIKP</sequence>
<dbReference type="InterPro" id="IPR026464">
    <property type="entry name" value="NosD_copper_fam"/>
</dbReference>
<dbReference type="PANTHER" id="PTHR22990:SF15">
    <property type="entry name" value="F-BOX ONLY PROTEIN 10"/>
    <property type="match status" value="1"/>
</dbReference>
<evidence type="ECO:0000256" key="1">
    <source>
        <dbReference type="ARBA" id="ARBA00004906"/>
    </source>
</evidence>
<evidence type="ECO:0000313" key="5">
    <source>
        <dbReference type="EMBL" id="GAA4471141.1"/>
    </source>
</evidence>
<dbReference type="InterPro" id="IPR011050">
    <property type="entry name" value="Pectin_lyase_fold/virulence"/>
</dbReference>
<dbReference type="SMART" id="SM00710">
    <property type="entry name" value="PbH1"/>
    <property type="match status" value="10"/>
</dbReference>
<keyword evidence="2" id="KW-0677">Repeat</keyword>
<dbReference type="NCBIfam" id="TIGR04247">
    <property type="entry name" value="NosD_copper_fam"/>
    <property type="match status" value="1"/>
</dbReference>
<comment type="caution">
    <text evidence="5">The sequence shown here is derived from an EMBL/GenBank/DDBJ whole genome shotgun (WGS) entry which is preliminary data.</text>
</comment>
<dbReference type="RefSeq" id="WP_345250420.1">
    <property type="nucleotide sequence ID" value="NZ_BAABHD010000084.1"/>
</dbReference>
<dbReference type="InterPro" id="IPR051550">
    <property type="entry name" value="SCF-Subunits/Alg-Epimerases"/>
</dbReference>
<gene>
    <name evidence="5" type="ORF">GCM10023189_61090</name>
</gene>
<dbReference type="InterPro" id="IPR022441">
    <property type="entry name" value="Para_beta_helix_rpt-2"/>
</dbReference>
<dbReference type="Proteomes" id="UP001501175">
    <property type="component" value="Unassembled WGS sequence"/>
</dbReference>
<proteinExistence type="predicted"/>
<evidence type="ECO:0000256" key="3">
    <source>
        <dbReference type="ARBA" id="ARBA00022786"/>
    </source>
</evidence>
<dbReference type="InterPro" id="IPR006633">
    <property type="entry name" value="Carb-bd_sugar_hydrolysis-dom"/>
</dbReference>
<dbReference type="InterPro" id="IPR012334">
    <property type="entry name" value="Pectin_lyas_fold"/>
</dbReference>
<name>A0ABP8NTH2_9BACT</name>
<comment type="pathway">
    <text evidence="1">Protein modification; protein ubiquitination.</text>
</comment>
<dbReference type="Gene3D" id="2.160.20.10">
    <property type="entry name" value="Single-stranded right-handed beta-helix, Pectin lyase-like"/>
    <property type="match status" value="2"/>
</dbReference>
<evidence type="ECO:0000313" key="6">
    <source>
        <dbReference type="Proteomes" id="UP001501175"/>
    </source>
</evidence>
<dbReference type="InterPro" id="IPR007742">
    <property type="entry name" value="NosD_dom"/>
</dbReference>
<protein>
    <submittedName>
        <fullName evidence="5">Right-handed parallel beta-helix repeat-containing protein</fullName>
    </submittedName>
</protein>
<dbReference type="InterPro" id="IPR006626">
    <property type="entry name" value="PbH1"/>
</dbReference>
<dbReference type="SMART" id="SM00722">
    <property type="entry name" value="CASH"/>
    <property type="match status" value="1"/>
</dbReference>
<reference evidence="6" key="1">
    <citation type="journal article" date="2019" name="Int. J. Syst. Evol. Microbiol.">
        <title>The Global Catalogue of Microorganisms (GCM) 10K type strain sequencing project: providing services to taxonomists for standard genome sequencing and annotation.</title>
        <authorList>
            <consortium name="The Broad Institute Genomics Platform"/>
            <consortium name="The Broad Institute Genome Sequencing Center for Infectious Disease"/>
            <person name="Wu L."/>
            <person name="Ma J."/>
        </authorList>
    </citation>
    <scope>NUCLEOTIDE SEQUENCE [LARGE SCALE GENOMIC DNA]</scope>
    <source>
        <strain evidence="6">JCM 17927</strain>
    </source>
</reference>
<accession>A0ABP8NTH2</accession>
<evidence type="ECO:0000256" key="2">
    <source>
        <dbReference type="ARBA" id="ARBA00022737"/>
    </source>
</evidence>
<dbReference type="Pfam" id="PF05048">
    <property type="entry name" value="NosD"/>
    <property type="match status" value="1"/>
</dbReference>